<dbReference type="GO" id="GO:0003899">
    <property type="term" value="F:DNA-directed RNA polymerase activity"/>
    <property type="evidence" value="ECO:0007669"/>
    <property type="project" value="UniProtKB-EC"/>
</dbReference>
<evidence type="ECO:0000256" key="1">
    <source>
        <dbReference type="ARBA" id="ARBA00004123"/>
    </source>
</evidence>
<dbReference type="EMBL" id="HBKQ01036403">
    <property type="protein sequence ID" value="CAE2257831.1"/>
    <property type="molecule type" value="Transcribed_RNA"/>
</dbReference>
<comment type="catalytic activity">
    <reaction evidence="12">
        <text>RNA(n) + a ribonucleoside 5'-triphosphate = RNA(n+1) + diphosphate</text>
        <dbReference type="Rhea" id="RHEA:21248"/>
        <dbReference type="Rhea" id="RHEA-COMP:14527"/>
        <dbReference type="Rhea" id="RHEA-COMP:17342"/>
        <dbReference type="ChEBI" id="CHEBI:33019"/>
        <dbReference type="ChEBI" id="CHEBI:61557"/>
        <dbReference type="ChEBI" id="CHEBI:140395"/>
        <dbReference type="EC" id="2.7.7.6"/>
    </reaction>
</comment>
<gene>
    <name evidence="20" type="ORF">OAUR00152_LOCUS25064</name>
</gene>
<dbReference type="Pfam" id="PF04560">
    <property type="entry name" value="RNA_pol_Rpb2_7"/>
    <property type="match status" value="1"/>
</dbReference>
<dbReference type="PROSITE" id="PS01166">
    <property type="entry name" value="RNA_POL_BETA"/>
    <property type="match status" value="1"/>
</dbReference>
<dbReference type="GO" id="GO:0000428">
    <property type="term" value="C:DNA-directed RNA polymerase complex"/>
    <property type="evidence" value="ECO:0007669"/>
    <property type="project" value="UniProtKB-KW"/>
</dbReference>
<feature type="compositionally biased region" description="Basic and acidic residues" evidence="13">
    <location>
        <begin position="14"/>
        <end position="24"/>
    </location>
</feature>
<dbReference type="Gene3D" id="3.90.1110.10">
    <property type="entry name" value="RNA polymerase Rpb2, domain 2"/>
    <property type="match status" value="1"/>
</dbReference>
<dbReference type="FunFam" id="2.40.270.10:FF:000006">
    <property type="entry name" value="DNA-directed RNA polymerase subunit beta"/>
    <property type="match status" value="1"/>
</dbReference>
<evidence type="ECO:0000256" key="5">
    <source>
        <dbReference type="ARBA" id="ARBA00022695"/>
    </source>
</evidence>
<dbReference type="InterPro" id="IPR037034">
    <property type="entry name" value="RNA_pol_Rpb2_2_sf"/>
</dbReference>
<dbReference type="GO" id="GO:0006351">
    <property type="term" value="P:DNA-templated transcription"/>
    <property type="evidence" value="ECO:0007669"/>
    <property type="project" value="InterPro"/>
</dbReference>
<dbReference type="GO" id="GO:0003677">
    <property type="term" value="F:DNA binding"/>
    <property type="evidence" value="ECO:0007669"/>
    <property type="project" value="InterPro"/>
</dbReference>
<evidence type="ECO:0000256" key="3">
    <source>
        <dbReference type="ARBA" id="ARBA00022478"/>
    </source>
</evidence>
<dbReference type="Gene3D" id="2.40.50.150">
    <property type="match status" value="1"/>
</dbReference>
<dbReference type="InterPro" id="IPR007642">
    <property type="entry name" value="RNA_pol_Rpb2_2"/>
</dbReference>
<comment type="similarity">
    <text evidence="2 11">Belongs to the RNA polymerase beta chain family.</text>
</comment>
<dbReference type="InterPro" id="IPR014724">
    <property type="entry name" value="RNA_pol_RPB2_OB-fold"/>
</dbReference>
<evidence type="ECO:0000259" key="19">
    <source>
        <dbReference type="Pfam" id="PF06883"/>
    </source>
</evidence>
<dbReference type="InterPro" id="IPR007120">
    <property type="entry name" value="DNA-dir_RNAP_su2_dom"/>
</dbReference>
<reference evidence="20" key="1">
    <citation type="submission" date="2021-01" db="EMBL/GenBank/DDBJ databases">
        <authorList>
            <person name="Corre E."/>
            <person name="Pelletier E."/>
            <person name="Niang G."/>
            <person name="Scheremetjew M."/>
            <person name="Finn R."/>
            <person name="Kale V."/>
            <person name="Holt S."/>
            <person name="Cochrane G."/>
            <person name="Meng A."/>
            <person name="Brown T."/>
            <person name="Cohen L."/>
        </authorList>
    </citation>
    <scope>NUCLEOTIDE SEQUENCE</scope>
    <source>
        <strain evidence="20">Isolate 1302-5</strain>
    </source>
</reference>
<evidence type="ECO:0000259" key="14">
    <source>
        <dbReference type="Pfam" id="PF00562"/>
    </source>
</evidence>
<organism evidence="20">
    <name type="scientific">Odontella aurita</name>
    <dbReference type="NCBI Taxonomy" id="265563"/>
    <lineage>
        <taxon>Eukaryota</taxon>
        <taxon>Sar</taxon>
        <taxon>Stramenopiles</taxon>
        <taxon>Ochrophyta</taxon>
        <taxon>Bacillariophyta</taxon>
        <taxon>Mediophyceae</taxon>
        <taxon>Biddulphiophycidae</taxon>
        <taxon>Eupodiscales</taxon>
        <taxon>Odontellaceae</taxon>
        <taxon>Odontella</taxon>
    </lineage>
</organism>
<dbReference type="Pfam" id="PF04563">
    <property type="entry name" value="RNA_pol_Rpb2_1"/>
    <property type="match status" value="1"/>
</dbReference>
<evidence type="ECO:0000259" key="17">
    <source>
        <dbReference type="Pfam" id="PF04563"/>
    </source>
</evidence>
<dbReference type="InterPro" id="IPR037033">
    <property type="entry name" value="DNA-dir_RNAP_su2_hyb_sf"/>
</dbReference>
<dbReference type="InterPro" id="IPR007645">
    <property type="entry name" value="RNA_pol_Rpb2_3"/>
</dbReference>
<keyword evidence="10" id="KW-0539">Nucleus</keyword>
<dbReference type="InterPro" id="IPR007121">
    <property type="entry name" value="RNA_pol_bsu_CS"/>
</dbReference>
<keyword evidence="5 12" id="KW-0548">Nucleotidyltransferase</keyword>
<proteinExistence type="inferred from homology"/>
<evidence type="ECO:0000259" key="18">
    <source>
        <dbReference type="Pfam" id="PF04565"/>
    </source>
</evidence>
<dbReference type="GO" id="GO:0005634">
    <property type="term" value="C:nucleus"/>
    <property type="evidence" value="ECO:0007669"/>
    <property type="project" value="UniProtKB-SubCell"/>
</dbReference>
<dbReference type="FunFam" id="3.90.1800.10:FF:000004">
    <property type="entry name" value="DNA-directed RNA polymerase subunit beta"/>
    <property type="match status" value="1"/>
</dbReference>
<dbReference type="Gene3D" id="2.40.270.10">
    <property type="entry name" value="DNA-directed RNA polymerase, subunit 2, domain 6"/>
    <property type="match status" value="1"/>
</dbReference>
<feature type="domain" description="RNA polymerase Rpb2" evidence="18">
    <location>
        <begin position="529"/>
        <end position="593"/>
    </location>
</feature>
<feature type="domain" description="RNA polymerase Rpb2" evidence="16">
    <location>
        <begin position="266"/>
        <end position="435"/>
    </location>
</feature>
<dbReference type="GO" id="GO:0032549">
    <property type="term" value="F:ribonucleoside binding"/>
    <property type="evidence" value="ECO:0007669"/>
    <property type="project" value="InterPro"/>
</dbReference>
<feature type="region of interest" description="Disordered" evidence="13">
    <location>
        <begin position="895"/>
        <end position="919"/>
    </location>
</feature>
<feature type="region of interest" description="Disordered" evidence="13">
    <location>
        <begin position="1"/>
        <end position="47"/>
    </location>
</feature>
<keyword evidence="6" id="KW-0479">Metal-binding</keyword>
<keyword evidence="8" id="KW-0862">Zinc</keyword>
<dbReference type="Pfam" id="PF04565">
    <property type="entry name" value="RNA_pol_Rpb2_3"/>
    <property type="match status" value="1"/>
</dbReference>
<evidence type="ECO:0000256" key="7">
    <source>
        <dbReference type="ARBA" id="ARBA00022771"/>
    </source>
</evidence>
<feature type="compositionally biased region" description="Polar residues" evidence="13">
    <location>
        <begin position="982"/>
        <end position="999"/>
    </location>
</feature>
<dbReference type="SUPFAM" id="SSF64484">
    <property type="entry name" value="beta and beta-prime subunits of DNA dependent RNA-polymerase"/>
    <property type="match status" value="1"/>
</dbReference>
<dbReference type="InterPro" id="IPR009674">
    <property type="entry name" value="Rpa2_dom_4"/>
</dbReference>
<dbReference type="InterPro" id="IPR007641">
    <property type="entry name" value="RNA_pol_Rpb2_7"/>
</dbReference>
<feature type="domain" description="DNA-directed RNA polymerase subunit 2 hybrid-binding" evidence="14">
    <location>
        <begin position="756"/>
        <end position="1171"/>
    </location>
</feature>
<evidence type="ECO:0000256" key="11">
    <source>
        <dbReference type="RuleBase" id="RU000434"/>
    </source>
</evidence>
<evidence type="ECO:0000313" key="20">
    <source>
        <dbReference type="EMBL" id="CAE2257831.1"/>
    </source>
</evidence>
<protein>
    <recommendedName>
        <fullName evidence="12">DNA-directed RNA polymerase subunit beta</fullName>
        <ecNumber evidence="12">2.7.7.6</ecNumber>
    </recommendedName>
</protein>
<feature type="domain" description="RNA polymerase Rpb2" evidence="15">
    <location>
        <begin position="1173"/>
        <end position="1290"/>
    </location>
</feature>
<dbReference type="GO" id="GO:0008270">
    <property type="term" value="F:zinc ion binding"/>
    <property type="evidence" value="ECO:0007669"/>
    <property type="project" value="UniProtKB-KW"/>
</dbReference>
<feature type="region of interest" description="Disordered" evidence="13">
    <location>
        <begin position="982"/>
        <end position="1001"/>
    </location>
</feature>
<evidence type="ECO:0000256" key="9">
    <source>
        <dbReference type="ARBA" id="ARBA00023163"/>
    </source>
</evidence>
<accession>A0A7S4JAV2</accession>
<keyword evidence="7" id="KW-0863">Zinc-finger</keyword>
<dbReference type="Pfam" id="PF06883">
    <property type="entry name" value="RNA_pol_Rpa2_4"/>
    <property type="match status" value="1"/>
</dbReference>
<evidence type="ECO:0000259" key="16">
    <source>
        <dbReference type="Pfam" id="PF04561"/>
    </source>
</evidence>
<comment type="function">
    <text evidence="12">DNA-dependent RNA polymerase catalyzes the transcription of DNA into RNA using the four ribonucleoside triphosphates as substrates.</text>
</comment>
<evidence type="ECO:0000256" key="2">
    <source>
        <dbReference type="ARBA" id="ARBA00006835"/>
    </source>
</evidence>
<dbReference type="CDD" id="cd00653">
    <property type="entry name" value="RNA_pol_B_RPB2"/>
    <property type="match status" value="1"/>
</dbReference>
<dbReference type="InterPro" id="IPR015712">
    <property type="entry name" value="DNA-dir_RNA_pol_su2"/>
</dbReference>
<dbReference type="FunFam" id="2.40.270.10:FF:000011">
    <property type="entry name" value="DNA-directed RNA polymerase subunit beta"/>
    <property type="match status" value="1"/>
</dbReference>
<evidence type="ECO:0000256" key="6">
    <source>
        <dbReference type="ARBA" id="ARBA00022723"/>
    </source>
</evidence>
<dbReference type="Pfam" id="PF04561">
    <property type="entry name" value="RNA_pol_Rpb2_2"/>
    <property type="match status" value="1"/>
</dbReference>
<keyword evidence="4 12" id="KW-0808">Transferase</keyword>
<dbReference type="PANTHER" id="PTHR20856">
    <property type="entry name" value="DNA-DIRECTED RNA POLYMERASE I SUBUNIT 2"/>
    <property type="match status" value="1"/>
</dbReference>
<keyword evidence="3 12" id="KW-0240">DNA-directed RNA polymerase</keyword>
<evidence type="ECO:0000256" key="10">
    <source>
        <dbReference type="ARBA" id="ARBA00023242"/>
    </source>
</evidence>
<comment type="subcellular location">
    <subcellularLocation>
        <location evidence="1">Nucleus</location>
    </subcellularLocation>
</comment>
<dbReference type="Pfam" id="PF00562">
    <property type="entry name" value="RNA_pol_Rpb2_6"/>
    <property type="match status" value="1"/>
</dbReference>
<keyword evidence="9 12" id="KW-0804">Transcription</keyword>
<name>A0A7S4JAV2_9STRA</name>
<evidence type="ECO:0000256" key="13">
    <source>
        <dbReference type="SAM" id="MobiDB-lite"/>
    </source>
</evidence>
<evidence type="ECO:0000256" key="4">
    <source>
        <dbReference type="ARBA" id="ARBA00022679"/>
    </source>
</evidence>
<dbReference type="Gene3D" id="3.90.1070.20">
    <property type="match status" value="1"/>
</dbReference>
<feature type="domain" description="DNA-directed RNA polymerase I subunit RPA2" evidence="19">
    <location>
        <begin position="647"/>
        <end position="707"/>
    </location>
</feature>
<dbReference type="EC" id="2.7.7.6" evidence="12"/>
<evidence type="ECO:0000256" key="8">
    <source>
        <dbReference type="ARBA" id="ARBA00022833"/>
    </source>
</evidence>
<feature type="domain" description="RNA polymerase beta subunit protrusion" evidence="17">
    <location>
        <begin position="60"/>
        <end position="465"/>
    </location>
</feature>
<evidence type="ECO:0000256" key="12">
    <source>
        <dbReference type="RuleBase" id="RU363031"/>
    </source>
</evidence>
<dbReference type="Gene3D" id="3.90.1100.10">
    <property type="match status" value="2"/>
</dbReference>
<evidence type="ECO:0000259" key="15">
    <source>
        <dbReference type="Pfam" id="PF04560"/>
    </source>
</evidence>
<sequence>MGGGGKKPASPKKAKAESSEDARMAKPSSTSKSPRETCPSFARGHLPSEEQAERYRAISAPHVESFDYFLTTGLRAAVSDVVPNELDVVDPREKREMGAASAVKEDVDCVRFWVENARISLPSKIAISGGAARLTPRECREMAMTYAGGMTADFCYQFIDRRADGSEVEGKVSRCNKRFGDMPIMTMSRACHLRGKSPEKLVRMKEEHNEFGGYFIVNGIERCVRILQIPRRNHPTAIQRGSYKKRGPTYTDLGVAVRSARHCGDCSSITNTVHYLTTGGASLRFPARKQEFLIPVVLLLRALSGGDDAALPKQGGGGVTDEELYRRIVRGDSTNTFLRARAELLLQDARRFSDLADPSECLAYLGARFRMLSGRADSTSDVDVGRYMIDRFVLIHLPNHSDKLEYLLLLLRKLYSFAAGECGVDNADSFQNQEILLPGHLICHYVKEKFEESLQSVRLGLLKEMRVDFARAYSSVKDSRWWSRMVDRYAGIGGNASSIGKKVQHFLSTGNIVSSTGLDLMQVSGYTIIAERLNFLRYCAHFRSVHRGQFFMEMRTTAVRKLLPDQWGFLCPVHTPDGGPCGLLSHLALKCEVMSYPAETMGGKLQDLDELLIGMGVTPCGTGGAGGDGRGTPDRGHLPVCLDGRVVGGAPARLCKSIAIHLRELKVAEPEPIVPPTLEVAHIPSTGSDGEPYPGLYLFTGSARVVRPVLHRRTGRTERIGPMEQPFMDIACLREDVREGITTHMELDPNNMLSLIASLTPFSDYNQSPRNMYQCQMGKQTMGTPVHSLPYRPDNKLYRLQNPQAPVVQTARHGAFNMDEYPNGTNAVVAVLSYTGFDMEDAMILNKSSYERGFGHASVYKTMTVDLRDKAEHMGAKGGGCDGSGEARLKFSNILKKPEKKKKKREGEEEAGEEEKKVEKNAAPWLHRTLDEDGLPMPGEWVSEGDALYCVVDTLTGKDNVGRHKEKEKACVQCVRKLGSASAGQSMNSKSGGRGSSSAVPDEKISLTLRFPRNPVIGDKFSSRHGQKGVMSILWPQVDMPFSESGISPDVIINPHAFPSRMTIGMLIESMAGKAGALHGIYQDATPFSFHETSDKLAVDYFGEQLQAAGYSYYGSEPLYSGVSGCIMQADLYLGVVYYQRLRHMVSDKYQVRATGSVNAVTRQPIKGRKQGGGVRLGEMERDSLLSHGAAFLLLDRLVNCSDRHVARACRRCGDLLGPTTERSSVLSAGQSAAEATNRARLRVYCRNPRCREATAEGADDDAVEPIALPYVFRYLANELAGMNIKMTLDIK</sequence>
<dbReference type="InterPro" id="IPR007644">
    <property type="entry name" value="RNA_pol_bsu_protrusion"/>
</dbReference>
<dbReference type="Gene3D" id="3.90.1800.10">
    <property type="entry name" value="RNA polymerase alpha subunit dimerisation domain"/>
    <property type="match status" value="1"/>
</dbReference>